<dbReference type="SUPFAM" id="SSF51735">
    <property type="entry name" value="NAD(P)-binding Rossmann-fold domains"/>
    <property type="match status" value="1"/>
</dbReference>
<dbReference type="GO" id="GO:0016491">
    <property type="term" value="F:oxidoreductase activity"/>
    <property type="evidence" value="ECO:0007669"/>
    <property type="project" value="UniProtKB-KW"/>
</dbReference>
<dbReference type="Gene3D" id="3.40.50.720">
    <property type="entry name" value="NAD(P)-binding Rossmann-like Domain"/>
    <property type="match status" value="1"/>
</dbReference>
<reference evidence="2" key="1">
    <citation type="submission" date="2020-02" db="EMBL/GenBank/DDBJ databases">
        <authorList>
            <person name="Meier V. D."/>
        </authorList>
    </citation>
    <scope>NUCLEOTIDE SEQUENCE</scope>
    <source>
        <strain evidence="2">AVDCRST_MAG46</strain>
    </source>
</reference>
<accession>A0A6J4LUQ0</accession>
<keyword evidence="1" id="KW-0560">Oxidoreductase</keyword>
<protein>
    <recommendedName>
        <fullName evidence="3">Oxidoreductase/Short-chain dehydrogenase</fullName>
    </recommendedName>
</protein>
<dbReference type="PRINTS" id="PR00081">
    <property type="entry name" value="GDHRDH"/>
</dbReference>
<organism evidence="2">
    <name type="scientific">uncultured Nocardioidaceae bacterium</name>
    <dbReference type="NCBI Taxonomy" id="253824"/>
    <lineage>
        <taxon>Bacteria</taxon>
        <taxon>Bacillati</taxon>
        <taxon>Actinomycetota</taxon>
        <taxon>Actinomycetes</taxon>
        <taxon>Propionibacteriales</taxon>
        <taxon>Nocardioidaceae</taxon>
        <taxon>environmental samples</taxon>
    </lineage>
</organism>
<sequence>MSTTVTTYDAPTRRQGRWRAAAWTLADAPRQDGRTAVVTGANAGLGYQVALGLAGLGAHVVLACRSTDKAEAALASIRAAVPDASVQVRRLDLASLASVATFAGELLAERHGLDLLVNNAGIMAVEQGRTADGHELQFGTNHLGHFALTVQLLPLLLATAGSRVATMSSMGHRAGRLAPDDLVQTDRGYDRWRVYFQSKLANLLFTAELDRRLRTASASTVVVAAHPGASRTDLGTEGTSFSNRAMRLLVPVLTQPASTGALPMLRATTAPDVVGGEFYGPRFLWLGQPVRETPSRRARRAEDAQVLWDASERLTGVTSPV</sequence>
<dbReference type="Pfam" id="PF00106">
    <property type="entry name" value="adh_short"/>
    <property type="match status" value="1"/>
</dbReference>
<dbReference type="InterPro" id="IPR036291">
    <property type="entry name" value="NAD(P)-bd_dom_sf"/>
</dbReference>
<gene>
    <name evidence="2" type="ORF">AVDCRST_MAG46-2013</name>
</gene>
<dbReference type="PANTHER" id="PTHR43157:SF31">
    <property type="entry name" value="PHOSPHATIDYLINOSITOL-GLYCAN BIOSYNTHESIS CLASS F PROTEIN"/>
    <property type="match status" value="1"/>
</dbReference>
<dbReference type="NCBIfam" id="NF004846">
    <property type="entry name" value="PRK06197.1"/>
    <property type="match status" value="1"/>
</dbReference>
<dbReference type="AlphaFoldDB" id="A0A6J4LUQ0"/>
<evidence type="ECO:0008006" key="3">
    <source>
        <dbReference type="Google" id="ProtNLM"/>
    </source>
</evidence>
<proteinExistence type="predicted"/>
<dbReference type="PANTHER" id="PTHR43157">
    <property type="entry name" value="PHOSPHATIDYLINOSITOL-GLYCAN BIOSYNTHESIS CLASS F PROTEIN-RELATED"/>
    <property type="match status" value="1"/>
</dbReference>
<evidence type="ECO:0000256" key="1">
    <source>
        <dbReference type="ARBA" id="ARBA00023002"/>
    </source>
</evidence>
<name>A0A6J4LUQ0_9ACTN</name>
<dbReference type="EMBL" id="CADCUD010000131">
    <property type="protein sequence ID" value="CAA9341366.1"/>
    <property type="molecule type" value="Genomic_DNA"/>
</dbReference>
<dbReference type="InterPro" id="IPR002347">
    <property type="entry name" value="SDR_fam"/>
</dbReference>
<evidence type="ECO:0000313" key="2">
    <source>
        <dbReference type="EMBL" id="CAA9341366.1"/>
    </source>
</evidence>